<keyword evidence="1" id="KW-0472">Membrane</keyword>
<dbReference type="AlphaFoldDB" id="A0ABD5PUB0"/>
<proteinExistence type="predicted"/>
<dbReference type="RefSeq" id="WP_250140947.1">
    <property type="nucleotide sequence ID" value="NZ_JALIQP010000003.1"/>
</dbReference>
<feature type="transmembrane region" description="Helical" evidence="1">
    <location>
        <begin position="54"/>
        <end position="74"/>
    </location>
</feature>
<keyword evidence="3" id="KW-1185">Reference proteome</keyword>
<dbReference type="EMBL" id="JBHSFA010000011">
    <property type="protein sequence ID" value="MFC4544206.1"/>
    <property type="molecule type" value="Genomic_DNA"/>
</dbReference>
<name>A0ABD5PUB0_9EURY</name>
<dbReference type="Proteomes" id="UP001595898">
    <property type="component" value="Unassembled WGS sequence"/>
</dbReference>
<keyword evidence="1" id="KW-1133">Transmembrane helix</keyword>
<accession>A0ABD5PUB0</accession>
<reference evidence="2 3" key="1">
    <citation type="journal article" date="2019" name="Int. J. Syst. Evol. Microbiol.">
        <title>The Global Catalogue of Microorganisms (GCM) 10K type strain sequencing project: providing services to taxonomists for standard genome sequencing and annotation.</title>
        <authorList>
            <consortium name="The Broad Institute Genomics Platform"/>
            <consortium name="The Broad Institute Genome Sequencing Center for Infectious Disease"/>
            <person name="Wu L."/>
            <person name="Ma J."/>
        </authorList>
    </citation>
    <scope>NUCLEOTIDE SEQUENCE [LARGE SCALE GENOMIC DNA]</scope>
    <source>
        <strain evidence="2 3">WLHS5</strain>
    </source>
</reference>
<organism evidence="2 3">
    <name type="scientific">Halosolutus amylolyticus</name>
    <dbReference type="NCBI Taxonomy" id="2932267"/>
    <lineage>
        <taxon>Archaea</taxon>
        <taxon>Methanobacteriati</taxon>
        <taxon>Methanobacteriota</taxon>
        <taxon>Stenosarchaea group</taxon>
        <taxon>Halobacteria</taxon>
        <taxon>Halobacteriales</taxon>
        <taxon>Natrialbaceae</taxon>
        <taxon>Halosolutus</taxon>
    </lineage>
</organism>
<evidence type="ECO:0000256" key="1">
    <source>
        <dbReference type="SAM" id="Phobius"/>
    </source>
</evidence>
<protein>
    <recommendedName>
        <fullName evidence="4">Major facilitator superfamily (MFS) profile domain-containing protein</fullName>
    </recommendedName>
</protein>
<comment type="caution">
    <text evidence="2">The sequence shown here is derived from an EMBL/GenBank/DDBJ whole genome shotgun (WGS) entry which is preliminary data.</text>
</comment>
<feature type="transmembrane region" description="Helical" evidence="1">
    <location>
        <begin position="81"/>
        <end position="99"/>
    </location>
</feature>
<evidence type="ECO:0000313" key="2">
    <source>
        <dbReference type="EMBL" id="MFC4544206.1"/>
    </source>
</evidence>
<keyword evidence="1" id="KW-0812">Transmembrane</keyword>
<gene>
    <name evidence="2" type="ORF">ACFO5R_19960</name>
</gene>
<feature type="transmembrane region" description="Helical" evidence="1">
    <location>
        <begin position="21"/>
        <end position="42"/>
    </location>
</feature>
<feature type="transmembrane region" description="Helical" evidence="1">
    <location>
        <begin position="111"/>
        <end position="131"/>
    </location>
</feature>
<evidence type="ECO:0000313" key="3">
    <source>
        <dbReference type="Proteomes" id="UP001595898"/>
    </source>
</evidence>
<evidence type="ECO:0008006" key="4">
    <source>
        <dbReference type="Google" id="ProtNLM"/>
    </source>
</evidence>
<sequence length="150" mass="16105">MTNHRVRTVLIGTSETRAGKLLAVSLGLLVGLYVLLTFTGGLGDALNKRLGRGYNLVFFMLILLIVAAISSYLYNGVIISVVLVAAPLMGFFLSGNLAFARDPTLLEYTQLVLEGGFLYGAPIGILGYLLGRGLTHFQGTQSDSYSVESR</sequence>